<dbReference type="PANTHER" id="PTHR24305:SF85">
    <property type="entry name" value="P450, PUTATIVE (EUROFUNG)-RELATED"/>
    <property type="match status" value="1"/>
</dbReference>
<gene>
    <name evidence="2" type="ORF">EJ05DRAFT_490137</name>
</gene>
<keyword evidence="1" id="KW-0479">Metal-binding</keyword>
<comment type="cofactor">
    <cofactor evidence="1">
        <name>heme</name>
        <dbReference type="ChEBI" id="CHEBI:30413"/>
    </cofactor>
</comment>
<name>A0A6A6VUZ0_9PEZI</name>
<dbReference type="PRINTS" id="PR00463">
    <property type="entry name" value="EP450I"/>
</dbReference>
<evidence type="ECO:0000313" key="2">
    <source>
        <dbReference type="EMBL" id="KAF2753440.1"/>
    </source>
</evidence>
<dbReference type="GO" id="GO:0004497">
    <property type="term" value="F:monooxygenase activity"/>
    <property type="evidence" value="ECO:0007669"/>
    <property type="project" value="InterPro"/>
</dbReference>
<dbReference type="Gene3D" id="1.10.630.10">
    <property type="entry name" value="Cytochrome P450"/>
    <property type="match status" value="1"/>
</dbReference>
<dbReference type="SUPFAM" id="SSF48264">
    <property type="entry name" value="Cytochrome P450"/>
    <property type="match status" value="1"/>
</dbReference>
<dbReference type="AlphaFoldDB" id="A0A6A6VUZ0"/>
<dbReference type="Pfam" id="PF00067">
    <property type="entry name" value="p450"/>
    <property type="match status" value="1"/>
</dbReference>
<dbReference type="InterPro" id="IPR002401">
    <property type="entry name" value="Cyt_P450_E_grp-I"/>
</dbReference>
<dbReference type="GeneID" id="54486905"/>
<protein>
    <submittedName>
        <fullName evidence="2">Flavonoid 3',5'-hydroxylase</fullName>
    </submittedName>
</protein>
<dbReference type="Proteomes" id="UP000799437">
    <property type="component" value="Unassembled WGS sequence"/>
</dbReference>
<keyword evidence="1" id="KW-0408">Iron</keyword>
<dbReference type="RefSeq" id="XP_033595891.1">
    <property type="nucleotide sequence ID" value="XM_033745851.1"/>
</dbReference>
<dbReference type="GO" id="GO:0005506">
    <property type="term" value="F:iron ion binding"/>
    <property type="evidence" value="ECO:0007669"/>
    <property type="project" value="InterPro"/>
</dbReference>
<dbReference type="InterPro" id="IPR001128">
    <property type="entry name" value="Cyt_P450"/>
</dbReference>
<dbReference type="GO" id="GO:0016705">
    <property type="term" value="F:oxidoreductase activity, acting on paired donors, with incorporation or reduction of molecular oxygen"/>
    <property type="evidence" value="ECO:0007669"/>
    <property type="project" value="InterPro"/>
</dbReference>
<sequence>MALIQQLSASNAWQVLTLQNVLLVLFLLLLLSVAYQVVYNRFFHPLSKFPGPYWASVTRLYTVYHSIVGDAHLNEYEAVKKYGPVVRMSPSLLLIRDATMLPEVYHRYANRSPFYLKNMLGKGESILTTRDWRQHAQLRRVAGGAYAFSNIKKMEPIFDANISRWTKKMHTDFAVTGREFDFAPWAAYMTNDVLSDVGFGGSFGFVSQGKDIENLITDFRAGLTPFGIMSSLYPLTNWLRSTRIGERFLIASPNDSGGWGRVMHFRDQLIAARRRDMAASKPRAQTDLLQIFLDARDDAGNPLAEEQIKADLLLILLAGADTTGTAICSILDFLTSSPAIYAKLVAEIAQAEQLHAGFAAEVPSFDEVTTKCPYFVACVKESLRLRPSAPSIFPRVTREGGLMVGDIHIPAGTEVSCQAWISNRDPEVYGADADTYKPERWLEGEEKTRVYERYLQTFGYNTRSCLGKDIALMELYKGLLQFFRMFDVEKIRSHGPPEFRNMGGVMVWSNIWLKISPRHTVQL</sequence>
<dbReference type="PANTHER" id="PTHR24305">
    <property type="entry name" value="CYTOCHROME P450"/>
    <property type="match status" value="1"/>
</dbReference>
<feature type="binding site" description="axial binding residue" evidence="1">
    <location>
        <position position="465"/>
    </location>
    <ligand>
        <name>heme</name>
        <dbReference type="ChEBI" id="CHEBI:30413"/>
    </ligand>
    <ligandPart>
        <name>Fe</name>
        <dbReference type="ChEBI" id="CHEBI:18248"/>
    </ligandPart>
</feature>
<reference evidence="2" key="1">
    <citation type="journal article" date="2020" name="Stud. Mycol.">
        <title>101 Dothideomycetes genomes: a test case for predicting lifestyles and emergence of pathogens.</title>
        <authorList>
            <person name="Haridas S."/>
            <person name="Albert R."/>
            <person name="Binder M."/>
            <person name="Bloem J."/>
            <person name="Labutti K."/>
            <person name="Salamov A."/>
            <person name="Andreopoulos B."/>
            <person name="Baker S."/>
            <person name="Barry K."/>
            <person name="Bills G."/>
            <person name="Bluhm B."/>
            <person name="Cannon C."/>
            <person name="Castanera R."/>
            <person name="Culley D."/>
            <person name="Daum C."/>
            <person name="Ezra D."/>
            <person name="Gonzalez J."/>
            <person name="Henrissat B."/>
            <person name="Kuo A."/>
            <person name="Liang C."/>
            <person name="Lipzen A."/>
            <person name="Lutzoni F."/>
            <person name="Magnuson J."/>
            <person name="Mondo S."/>
            <person name="Nolan M."/>
            <person name="Ohm R."/>
            <person name="Pangilinan J."/>
            <person name="Park H.-J."/>
            <person name="Ramirez L."/>
            <person name="Alfaro M."/>
            <person name="Sun H."/>
            <person name="Tritt A."/>
            <person name="Yoshinaga Y."/>
            <person name="Zwiers L.-H."/>
            <person name="Turgeon B."/>
            <person name="Goodwin S."/>
            <person name="Spatafora J."/>
            <person name="Crous P."/>
            <person name="Grigoriev I."/>
        </authorList>
    </citation>
    <scope>NUCLEOTIDE SEQUENCE</scope>
    <source>
        <strain evidence="2">CBS 121739</strain>
    </source>
</reference>
<keyword evidence="1" id="KW-0349">Heme</keyword>
<accession>A0A6A6VUZ0</accession>
<dbReference type="InterPro" id="IPR036396">
    <property type="entry name" value="Cyt_P450_sf"/>
</dbReference>
<dbReference type="OrthoDB" id="3934656at2759"/>
<dbReference type="GO" id="GO:0020037">
    <property type="term" value="F:heme binding"/>
    <property type="evidence" value="ECO:0007669"/>
    <property type="project" value="InterPro"/>
</dbReference>
<evidence type="ECO:0000256" key="1">
    <source>
        <dbReference type="PIRSR" id="PIRSR602401-1"/>
    </source>
</evidence>
<dbReference type="InterPro" id="IPR050121">
    <property type="entry name" value="Cytochrome_P450_monoxygenase"/>
</dbReference>
<dbReference type="PRINTS" id="PR00385">
    <property type="entry name" value="P450"/>
</dbReference>
<keyword evidence="3" id="KW-1185">Reference proteome</keyword>
<dbReference type="EMBL" id="ML996584">
    <property type="protein sequence ID" value="KAF2753440.1"/>
    <property type="molecule type" value="Genomic_DNA"/>
</dbReference>
<evidence type="ECO:0000313" key="3">
    <source>
        <dbReference type="Proteomes" id="UP000799437"/>
    </source>
</evidence>
<organism evidence="2 3">
    <name type="scientific">Pseudovirgaria hyperparasitica</name>
    <dbReference type="NCBI Taxonomy" id="470096"/>
    <lineage>
        <taxon>Eukaryota</taxon>
        <taxon>Fungi</taxon>
        <taxon>Dikarya</taxon>
        <taxon>Ascomycota</taxon>
        <taxon>Pezizomycotina</taxon>
        <taxon>Dothideomycetes</taxon>
        <taxon>Dothideomycetes incertae sedis</taxon>
        <taxon>Acrospermales</taxon>
        <taxon>Acrospermaceae</taxon>
        <taxon>Pseudovirgaria</taxon>
    </lineage>
</organism>
<proteinExistence type="predicted"/>